<feature type="region of interest" description="Disordered" evidence="1">
    <location>
        <begin position="1"/>
        <end position="118"/>
    </location>
</feature>
<dbReference type="PANTHER" id="PTHR31286">
    <property type="entry name" value="GLYCINE-RICH CELL WALL STRUCTURAL PROTEIN 1.8-LIKE"/>
    <property type="match status" value="1"/>
</dbReference>
<feature type="compositionally biased region" description="Low complexity" evidence="1">
    <location>
        <begin position="1730"/>
        <end position="1747"/>
    </location>
</feature>
<dbReference type="InterPro" id="IPR036691">
    <property type="entry name" value="Endo/exonu/phosph_ase_sf"/>
</dbReference>
<dbReference type="InterPro" id="IPR026960">
    <property type="entry name" value="RVT-Znf"/>
</dbReference>
<accession>A0A484MWX1</accession>
<dbReference type="GO" id="GO:0008270">
    <property type="term" value="F:zinc ion binding"/>
    <property type="evidence" value="ECO:0007669"/>
    <property type="project" value="InterPro"/>
</dbReference>
<evidence type="ECO:0000259" key="2">
    <source>
        <dbReference type="SMART" id="SM00343"/>
    </source>
</evidence>
<dbReference type="Pfam" id="PF13966">
    <property type="entry name" value="zf-RVT"/>
    <property type="match status" value="1"/>
</dbReference>
<dbReference type="SMART" id="SM00343">
    <property type="entry name" value="ZnF_C2HC"/>
    <property type="match status" value="2"/>
</dbReference>
<evidence type="ECO:0000256" key="1">
    <source>
        <dbReference type="SAM" id="MobiDB-lite"/>
    </source>
</evidence>
<feature type="region of interest" description="Disordered" evidence="1">
    <location>
        <begin position="370"/>
        <end position="437"/>
    </location>
</feature>
<evidence type="ECO:0000313" key="4">
    <source>
        <dbReference type="Proteomes" id="UP000595140"/>
    </source>
</evidence>
<dbReference type="InterPro" id="IPR040256">
    <property type="entry name" value="At4g02000-like"/>
</dbReference>
<evidence type="ECO:0000313" key="3">
    <source>
        <dbReference type="EMBL" id="VFQ93372.1"/>
    </source>
</evidence>
<reference evidence="3 4" key="1">
    <citation type="submission" date="2018-04" db="EMBL/GenBank/DDBJ databases">
        <authorList>
            <person name="Vogel A."/>
        </authorList>
    </citation>
    <scope>NUCLEOTIDE SEQUENCE [LARGE SCALE GENOMIC DNA]</scope>
</reference>
<proteinExistence type="predicted"/>
<keyword evidence="4" id="KW-1185">Reference proteome</keyword>
<name>A0A484MWX1_9ASTE</name>
<dbReference type="Gene3D" id="3.60.10.10">
    <property type="entry name" value="Endonuclease/exonuclease/phosphatase"/>
    <property type="match status" value="1"/>
</dbReference>
<feature type="compositionally biased region" description="Basic residues" evidence="1">
    <location>
        <begin position="1652"/>
        <end position="1666"/>
    </location>
</feature>
<dbReference type="PANTHER" id="PTHR31286:SF168">
    <property type="entry name" value="DUF4283 DOMAIN-CONTAINING PROTEIN"/>
    <property type="match status" value="1"/>
</dbReference>
<feature type="region of interest" description="Disordered" evidence="1">
    <location>
        <begin position="1642"/>
        <end position="1786"/>
    </location>
</feature>
<dbReference type="Proteomes" id="UP000595140">
    <property type="component" value="Unassembled WGS sequence"/>
</dbReference>
<feature type="region of interest" description="Disordered" evidence="1">
    <location>
        <begin position="1802"/>
        <end position="1829"/>
    </location>
</feature>
<dbReference type="Pfam" id="PF14392">
    <property type="entry name" value="zf-CCHC_4"/>
    <property type="match status" value="2"/>
</dbReference>
<feature type="compositionally biased region" description="Basic and acidic residues" evidence="1">
    <location>
        <begin position="370"/>
        <end position="418"/>
    </location>
</feature>
<dbReference type="OrthoDB" id="1939300at2759"/>
<sequence length="1911" mass="215391">MEGESGAGGETVDCVENVDKIPVMTEEDFTPCSNTGDVTVEEDDDSESQTPSLDEERFEQELQKDKPGTSIGDTPVVKPVAIPEAPETVESIGKESCENETGDNDGNAPGNKVDTPAEKKSFASLFEKNRSEDKGMKLHQVEMTGDEEVFIQPEDVTPMEELWGPCLVGCFSDRFPGLAPIQTLVESWKVPCQFLPHHKGWVVFKFLNNEDRDSVLHRDDHSINNKKLLLNIPQDGFMWNAKSFSTMPVWVKLMDVPMQFWGPNSLSKIASKLGRPLFTDGLTNKVASKLTVEKDLEDNLAYKKPNFCRVLIHMDLSKPPPSCVKVNFVGGSYSQVVEYEDLPLYCYHCEKFGHTPFDCAQLFEMERKKEHEEQRDREKARVEVLKTTLRTDTRDKQDGKQGQDKNHGKQKEGLEHIVAKKAPVNPDEPSPSFTRKDDNDGFTLKTFHITFVFALYNVSVRRNLWDRLTDIAGRINTPWAIMGDFNAVLDSSERVNCHTYAYDMTDLLQFRLNNDLLDAKATGMQFTWNRGSKWAKLDRVLVNCEWDLLHWDCWADFKPMEFQSDHCPVVLNLIHNTNLGPKPFKFFNMWMQHELFDSVVRQTWDTRITGTRQFRLCRKLKLLKHPLKQLNKKKFGHISTRAENARSSYTEMMTRLMTDPQNSALIEQAASLRKEATFYSDAERSFFLQKVKCTFINEGDKCTKFFHAMMKKQKVLRSIPFIITSQGSTTTSSEAIVEEFIGHYSNIFGNTVPTSPIDWNVFREGPLVPHHEIQNLIKLVDISEVKEALFSIGNEKSPGPDGYTAAFFKQKWDIVGNSLFEAVGNKDSVTVLANTIQNFSQVSGLFVNPLKSNIFLAGEIKDNKSDLLSLVSFPEGKLPVRYLGLPLTSQRASERDFAPLIAKVDENIRKWNTKSLSSAGRLELIRTNKETLWIQWVYSVYLQGSDIWTWNPCKKDSHFFKKIAEIRDSLLQKCGDIFMIEDNLCDMGDIKATKVYDLLRSKGNIRPWMKAIWKPYIPPRYSFTFWLTLRGRLPTKMNLHFLQLDNRNCEFCHTEEETAQHLFFLCENTALIWGAIRNWLHIAPALSSLERAIEWVGRQRHSHCAKRKMWRLAILCTVYTIWRSRNGCYFDHEGFNTDTIIYKIKVGVYKDARLGASLVICDITPGLLEFTWANCRCRLCSDTVHSGICRSGFLRFAADLNPKFEVFEIPASGSAAPFLWFALRFWRTSKKGNKKHKHITKFVFDGTPVSEARLKSNAEATTSGVPAAQTSGAASVQTSGVQPAAVLEENDHVGDNIQTPIVSNPSKDDWKERKLRNGKAKADQDGIGAGSNHDVEPSKQMVSCEEKDGKALGSGMESDSSLWTVDMDKLRDSPSIYPILPKPSYKELACSSGQNRDPSEGYPLKKVEVGDVVKIPEEGVSNLEAEWGFCLVGCFTGRFPGIKAIEGLISSWHLQCKLLPHEKGWVIFQFLSDEDRRKVLCNGPYVLYGKTLLLRILPEVFRFDFDAFMTVDVWVKYVDVPLQLWNPVAFECLGSRLGTPIRTDGGTKNKGRLSYCRMLIRIDMSKELPTSFVVSLPDGEEFTQKVVYEGLPNYCYHCKKFGHNQLSCRVLRALNHRKSGNYFDKRDRNTFGKADLVRKGADSALGIPAPAKPRKRRRRAKRKLGRGPKALGSHAMPTPTALPSSKDTMKTARTEGNGAEPAAKTVNHDGQGDVCSSTTIPKDSLDPNGATKSTAKATKKVAQTDAKGLGGGAPASNQNLQQPKEKKSLSGKQPDTVGDDDQLVGTSSTPAQVEQAVQANSKVGASITEKGNKPTGAAKKADLTTTESTPQKAPWRIKLDKQKEEWLDRLLAQAMGRVDRSDHGLPKLGPAKLREIIARNPPCLRDAYGAPVDTLEFMHWERSMKMLGRIK</sequence>
<dbReference type="InterPro" id="IPR001878">
    <property type="entry name" value="Znf_CCHC"/>
</dbReference>
<dbReference type="GO" id="GO:0003676">
    <property type="term" value="F:nucleic acid binding"/>
    <property type="evidence" value="ECO:0007669"/>
    <property type="project" value="InterPro"/>
</dbReference>
<dbReference type="InterPro" id="IPR025558">
    <property type="entry name" value="DUF4283"/>
</dbReference>
<gene>
    <name evidence="3" type="ORF">CCAM_LOCUS35148</name>
</gene>
<organism evidence="3 4">
    <name type="scientific">Cuscuta campestris</name>
    <dbReference type="NCBI Taxonomy" id="132261"/>
    <lineage>
        <taxon>Eukaryota</taxon>
        <taxon>Viridiplantae</taxon>
        <taxon>Streptophyta</taxon>
        <taxon>Embryophyta</taxon>
        <taxon>Tracheophyta</taxon>
        <taxon>Spermatophyta</taxon>
        <taxon>Magnoliopsida</taxon>
        <taxon>eudicotyledons</taxon>
        <taxon>Gunneridae</taxon>
        <taxon>Pentapetalae</taxon>
        <taxon>asterids</taxon>
        <taxon>lamiids</taxon>
        <taxon>Solanales</taxon>
        <taxon>Convolvulaceae</taxon>
        <taxon>Cuscuteae</taxon>
        <taxon>Cuscuta</taxon>
        <taxon>Cuscuta subgen. Grammica</taxon>
        <taxon>Cuscuta sect. Cleistogrammica</taxon>
    </lineage>
</organism>
<dbReference type="SUPFAM" id="SSF56219">
    <property type="entry name" value="DNase I-like"/>
    <property type="match status" value="1"/>
</dbReference>
<dbReference type="Pfam" id="PF14111">
    <property type="entry name" value="DUF4283"/>
    <property type="match status" value="2"/>
</dbReference>
<feature type="domain" description="CCHC-type" evidence="2">
    <location>
        <begin position="345"/>
        <end position="361"/>
    </location>
</feature>
<dbReference type="InterPro" id="IPR025836">
    <property type="entry name" value="Zn_knuckle_CX2CX4HX4C"/>
</dbReference>
<dbReference type="EMBL" id="OOIL02004895">
    <property type="protein sequence ID" value="VFQ93372.1"/>
    <property type="molecule type" value="Genomic_DNA"/>
</dbReference>
<feature type="domain" description="CCHC-type" evidence="2">
    <location>
        <begin position="1594"/>
        <end position="1610"/>
    </location>
</feature>
<protein>
    <recommendedName>
        <fullName evidence="2">CCHC-type domain-containing protein</fullName>
    </recommendedName>
</protein>
<feature type="region of interest" description="Disordered" evidence="1">
    <location>
        <begin position="1318"/>
        <end position="1339"/>
    </location>
</feature>